<keyword evidence="7" id="KW-0057">Aromatic amino acid biosynthesis</keyword>
<dbReference type="HOGENOM" id="CLU_030903_5_1_1"/>
<dbReference type="InterPro" id="IPR013785">
    <property type="entry name" value="Aldolase_TIM"/>
</dbReference>
<evidence type="ECO:0000256" key="4">
    <source>
        <dbReference type="ARBA" id="ARBA00012694"/>
    </source>
</evidence>
<feature type="domain" description="DAHP synthetase I/KDSA" evidence="12">
    <location>
        <begin position="1"/>
        <end position="77"/>
    </location>
</feature>
<accession>M5BUL5</accession>
<comment type="catalytic activity">
    <reaction evidence="11">
        <text>D-erythrose 4-phosphate + phosphoenolpyruvate + H2O = 7-phospho-2-dehydro-3-deoxy-D-arabino-heptonate + phosphate</text>
        <dbReference type="Rhea" id="RHEA:14717"/>
        <dbReference type="ChEBI" id="CHEBI:15377"/>
        <dbReference type="ChEBI" id="CHEBI:16897"/>
        <dbReference type="ChEBI" id="CHEBI:43474"/>
        <dbReference type="ChEBI" id="CHEBI:58394"/>
        <dbReference type="ChEBI" id="CHEBI:58702"/>
        <dbReference type="EC" id="2.5.1.54"/>
    </reaction>
</comment>
<evidence type="ECO:0000256" key="2">
    <source>
        <dbReference type="ARBA" id="ARBA00004688"/>
    </source>
</evidence>
<organism evidence="13 14">
    <name type="scientific">Thanatephorus cucumeris (strain AG1-IB / isolate 7/3/14)</name>
    <name type="common">Lettuce bottom rot fungus</name>
    <name type="synonym">Rhizoctonia solani</name>
    <dbReference type="NCBI Taxonomy" id="1108050"/>
    <lineage>
        <taxon>Eukaryota</taxon>
        <taxon>Fungi</taxon>
        <taxon>Dikarya</taxon>
        <taxon>Basidiomycota</taxon>
        <taxon>Agaricomycotina</taxon>
        <taxon>Agaricomycetes</taxon>
        <taxon>Cantharellales</taxon>
        <taxon>Ceratobasidiaceae</taxon>
        <taxon>Rhizoctonia</taxon>
        <taxon>Rhizoctonia solani AG-1</taxon>
    </lineage>
</organism>
<evidence type="ECO:0000256" key="7">
    <source>
        <dbReference type="ARBA" id="ARBA00023141"/>
    </source>
</evidence>
<evidence type="ECO:0000256" key="11">
    <source>
        <dbReference type="ARBA" id="ARBA00047508"/>
    </source>
</evidence>
<dbReference type="GO" id="GO:0009073">
    <property type="term" value="P:aromatic amino acid family biosynthetic process"/>
    <property type="evidence" value="ECO:0007669"/>
    <property type="project" value="UniProtKB-KW"/>
</dbReference>
<comment type="similarity">
    <text evidence="3">Belongs to the class-I DAHP synthase family.</text>
</comment>
<dbReference type="GO" id="GO:0005737">
    <property type="term" value="C:cytoplasm"/>
    <property type="evidence" value="ECO:0007669"/>
    <property type="project" value="TreeGrafter"/>
</dbReference>
<comment type="caution">
    <text evidence="13">The sequence shown here is derived from an EMBL/GenBank/DDBJ whole genome shotgun (WGS) entry which is preliminary data.</text>
</comment>
<evidence type="ECO:0000256" key="1">
    <source>
        <dbReference type="ARBA" id="ARBA00003726"/>
    </source>
</evidence>
<dbReference type="InterPro" id="IPR006218">
    <property type="entry name" value="DAHP1/KDSA"/>
</dbReference>
<dbReference type="InterPro" id="IPR006219">
    <property type="entry name" value="DAHP_synth_1"/>
</dbReference>
<evidence type="ECO:0000256" key="6">
    <source>
        <dbReference type="ARBA" id="ARBA00022679"/>
    </source>
</evidence>
<keyword evidence="6 13" id="KW-0808">Transferase</keyword>
<evidence type="ECO:0000256" key="10">
    <source>
        <dbReference type="ARBA" id="ARBA00032193"/>
    </source>
</evidence>
<reference evidence="13 14" key="1">
    <citation type="journal article" date="2013" name="J. Biotechnol.">
        <title>Establishment and interpretation of the genome sequence of the phytopathogenic fungus Rhizoctonia solani AG1-IB isolate 7/3/14.</title>
        <authorList>
            <person name="Wibberg D.W."/>
            <person name="Jelonek L.J."/>
            <person name="Rupp O.R."/>
            <person name="Hennig M.H."/>
            <person name="Eikmeyer F.E."/>
            <person name="Goesmann A.G."/>
            <person name="Hartmann A.H."/>
            <person name="Borriss R.B."/>
            <person name="Grosch R.G."/>
            <person name="Puehler A.P."/>
            <person name="Schlueter A.S."/>
        </authorList>
    </citation>
    <scope>NUCLEOTIDE SEQUENCE [LARGE SCALE GENOMIC DNA]</scope>
    <source>
        <strain evidence="14">AG1-IB / isolate 7/3/14</strain>
    </source>
</reference>
<evidence type="ECO:0000256" key="8">
    <source>
        <dbReference type="ARBA" id="ARBA00031111"/>
    </source>
</evidence>
<name>M5BUL5_THACB</name>
<protein>
    <recommendedName>
        <fullName evidence="4">3-deoxy-7-phosphoheptulonate synthase</fullName>
        <ecNumber evidence="4">2.5.1.54</ecNumber>
    </recommendedName>
    <alternativeName>
        <fullName evidence="10">3-deoxy-D-arabino-heptulosonate 7-phosphate synthase</fullName>
    </alternativeName>
    <alternativeName>
        <fullName evidence="9">DAHP synthase</fullName>
    </alternativeName>
    <alternativeName>
        <fullName evidence="8">Phospho-2-keto-3-deoxyheptonate aldolase</fullName>
    </alternativeName>
</protein>
<dbReference type="Gene3D" id="3.20.20.70">
    <property type="entry name" value="Aldolase class I"/>
    <property type="match status" value="1"/>
</dbReference>
<dbReference type="AlphaFoldDB" id="M5BUL5"/>
<sequence length="101" mass="10841">MVDCSHGNSSKNHNNQPKVCADICSQLVAGETAITGVMIESNINPGRQDVPAEGPSGLKYGVSITDACIDWETTVETLNALNEAAKQRRAILIERQFAKKA</sequence>
<evidence type="ECO:0000256" key="5">
    <source>
        <dbReference type="ARBA" id="ARBA00022605"/>
    </source>
</evidence>
<dbReference type="EC" id="2.5.1.54" evidence="4"/>
<evidence type="ECO:0000313" key="13">
    <source>
        <dbReference type="EMBL" id="CCO30180.1"/>
    </source>
</evidence>
<keyword evidence="5" id="KW-0028">Amino-acid biosynthesis</keyword>
<comment type="function">
    <text evidence="1">Stereospecific condensation of phosphoenolpyruvate (PEP) and D-erythrose-4-phosphate (E4P) giving rise to 3-deoxy-D-arabino-heptulosonate-7-phosphate (DAHP).</text>
</comment>
<dbReference type="GO" id="GO:0008652">
    <property type="term" value="P:amino acid biosynthetic process"/>
    <property type="evidence" value="ECO:0007669"/>
    <property type="project" value="UniProtKB-KW"/>
</dbReference>
<gene>
    <name evidence="13" type="ORF">BN14_04204</name>
</gene>
<dbReference type="SUPFAM" id="SSF51569">
    <property type="entry name" value="Aldolase"/>
    <property type="match status" value="1"/>
</dbReference>
<evidence type="ECO:0000313" key="14">
    <source>
        <dbReference type="Proteomes" id="UP000012065"/>
    </source>
</evidence>
<dbReference type="GO" id="GO:0003849">
    <property type="term" value="F:3-deoxy-7-phosphoheptulonate synthase activity"/>
    <property type="evidence" value="ECO:0007669"/>
    <property type="project" value="UniProtKB-EC"/>
</dbReference>
<evidence type="ECO:0000259" key="12">
    <source>
        <dbReference type="Pfam" id="PF00793"/>
    </source>
</evidence>
<dbReference type="Pfam" id="PF00793">
    <property type="entry name" value="DAHP_synth_1"/>
    <property type="match status" value="1"/>
</dbReference>
<dbReference type="PANTHER" id="PTHR21225">
    <property type="entry name" value="PHOSPHO-2-DEHYDRO-3-DEOXYHEPTONATE ALDOLASE DAHP SYNTHETASE"/>
    <property type="match status" value="1"/>
</dbReference>
<evidence type="ECO:0000256" key="9">
    <source>
        <dbReference type="ARBA" id="ARBA00031349"/>
    </source>
</evidence>
<proteinExistence type="inferred from homology"/>
<evidence type="ECO:0000256" key="3">
    <source>
        <dbReference type="ARBA" id="ARBA00007985"/>
    </source>
</evidence>
<comment type="pathway">
    <text evidence="2">Metabolic intermediate biosynthesis; chorismate biosynthesis; chorismate from D-erythrose 4-phosphate and phosphoenolpyruvate: step 1/7.</text>
</comment>
<dbReference type="Proteomes" id="UP000012065">
    <property type="component" value="Unassembled WGS sequence"/>
</dbReference>
<dbReference type="PANTHER" id="PTHR21225:SF12">
    <property type="entry name" value="PHOSPHO-2-DEHYDRO-3-DEOXYHEPTONATE ALDOLASE, TYROSINE-INHIBITED"/>
    <property type="match status" value="1"/>
</dbReference>
<dbReference type="EMBL" id="CAOJ01006043">
    <property type="protein sequence ID" value="CCO30180.1"/>
    <property type="molecule type" value="Genomic_DNA"/>
</dbReference>